<keyword evidence="2" id="KW-0614">Plasmid</keyword>
<reference evidence="2 3" key="1">
    <citation type="submission" date="2018-10" db="EMBL/GenBank/DDBJ databases">
        <title>Rhizobium etli, R. leguminosarum and a new Rhizobium genospecies from Phaseolus dumosus.</title>
        <authorList>
            <person name="Ramirez-Puebla S.T."/>
            <person name="Rogel-Hernandez M.A."/>
            <person name="Guerrero G."/>
            <person name="Ormeno-Orrillo E."/>
            <person name="Martinez-Romero J.C."/>
            <person name="Negrete-Yankelevich S."/>
            <person name="Martinez-Romero E."/>
        </authorList>
    </citation>
    <scope>NUCLEOTIDE SEQUENCE [LARGE SCALE GENOMIC DNA]</scope>
    <source>
        <strain evidence="2 3">CCGE525</strain>
        <plasmid evidence="3">prccge525b</plasmid>
    </source>
</reference>
<dbReference type="AlphaFoldDB" id="A0A387G902"/>
<accession>A0A387G902</accession>
<dbReference type="Pfam" id="PF03826">
    <property type="entry name" value="OAR"/>
    <property type="match status" value="1"/>
</dbReference>
<gene>
    <name evidence="2" type="ORF">CCGE525_36160</name>
</gene>
<protein>
    <recommendedName>
        <fullName evidence="1">OAR domain-containing protein</fullName>
    </recommendedName>
</protein>
<geneLocation type="plasmid" evidence="3">
    <name>prccge525b</name>
</geneLocation>
<keyword evidence="3" id="KW-1185">Reference proteome</keyword>
<name>A0A387G902_9HYPH</name>
<proteinExistence type="predicted"/>
<feature type="domain" description="OAR" evidence="1">
    <location>
        <begin position="3"/>
        <end position="13"/>
    </location>
</feature>
<organism evidence="2 3">
    <name type="scientific">Rhizobium jaguaris</name>
    <dbReference type="NCBI Taxonomy" id="1312183"/>
    <lineage>
        <taxon>Bacteria</taxon>
        <taxon>Pseudomonadati</taxon>
        <taxon>Pseudomonadota</taxon>
        <taxon>Alphaproteobacteria</taxon>
        <taxon>Hyphomicrobiales</taxon>
        <taxon>Rhizobiaceae</taxon>
        <taxon>Rhizobium/Agrobacterium group</taxon>
        <taxon>Rhizobium</taxon>
    </lineage>
</organism>
<dbReference type="KEGG" id="rjg:CCGE525_36160"/>
<evidence type="ECO:0000313" key="3">
    <source>
        <dbReference type="Proteomes" id="UP000282195"/>
    </source>
</evidence>
<evidence type="ECO:0000259" key="1">
    <source>
        <dbReference type="Pfam" id="PF03826"/>
    </source>
</evidence>
<dbReference type="EMBL" id="CP032696">
    <property type="protein sequence ID" value="AYG64311.1"/>
    <property type="molecule type" value="Genomic_DNA"/>
</dbReference>
<sequence>MVRRTNSIADLRASHLLLS</sequence>
<dbReference type="InterPro" id="IPR003654">
    <property type="entry name" value="OAR_dom"/>
</dbReference>
<evidence type="ECO:0000313" key="2">
    <source>
        <dbReference type="EMBL" id="AYG64311.1"/>
    </source>
</evidence>
<dbReference type="Proteomes" id="UP000282195">
    <property type="component" value="Plasmid pRCCGE525b"/>
</dbReference>